<evidence type="ECO:0000256" key="1">
    <source>
        <dbReference type="ARBA" id="ARBA00006484"/>
    </source>
</evidence>
<evidence type="ECO:0000313" key="4">
    <source>
        <dbReference type="Proteomes" id="UP000515934"/>
    </source>
</evidence>
<accession>A0A7G9S6B0</accession>
<dbReference type="PRINTS" id="PR00081">
    <property type="entry name" value="GDHRDH"/>
</dbReference>
<dbReference type="Gene3D" id="3.40.50.720">
    <property type="entry name" value="NAD(P)-binding Rossmann-like Domain"/>
    <property type="match status" value="1"/>
</dbReference>
<sequence>MSRILVTGSTDGLGRSTAESLLDDGHEVILHARNAKRREAVVDLLDRGAQCVVGDFARLDEVNDVADQALALGPIDVVVHNCGVWEGADVLNVNVLAPYILTARITPVRRLIYLSSGLHKQGVADLLRVDWSGARPMSYNDSKLFVTTLMAAVARRWSGVLSHAVDPGWMPTRMGGPKATGDITLGHVTQAWLATTNNPETLVSGRYWHYQQLREPHPAVHDVGFQEDLLRLLSEVTGVKLS</sequence>
<dbReference type="InterPro" id="IPR036291">
    <property type="entry name" value="NAD(P)-bd_dom_sf"/>
</dbReference>
<dbReference type="EMBL" id="CP060716">
    <property type="protein sequence ID" value="QNN63385.1"/>
    <property type="molecule type" value="Genomic_DNA"/>
</dbReference>
<evidence type="ECO:0000313" key="3">
    <source>
        <dbReference type="EMBL" id="QNN63385.1"/>
    </source>
</evidence>
<keyword evidence="4" id="KW-1185">Reference proteome</keyword>
<name>A0A7G9S6B0_9MICO</name>
<protein>
    <submittedName>
        <fullName evidence="3">SDR family NAD(P)-dependent oxidoreductase</fullName>
    </submittedName>
</protein>
<proteinExistence type="inferred from homology"/>
<keyword evidence="2" id="KW-0560">Oxidoreductase</keyword>
<comment type="similarity">
    <text evidence="1">Belongs to the short-chain dehydrogenases/reductases (SDR) family.</text>
</comment>
<dbReference type="PANTHER" id="PTHR24320:SF274">
    <property type="entry name" value="CHAIN DEHYDROGENASE, PUTATIVE (AFU_ORTHOLOGUE AFUA_4G00440)-RELATED"/>
    <property type="match status" value="1"/>
</dbReference>
<dbReference type="GO" id="GO:0016491">
    <property type="term" value="F:oxidoreductase activity"/>
    <property type="evidence" value="ECO:0007669"/>
    <property type="project" value="UniProtKB-KW"/>
</dbReference>
<dbReference type="Pfam" id="PF00106">
    <property type="entry name" value="adh_short"/>
    <property type="match status" value="1"/>
</dbReference>
<dbReference type="AlphaFoldDB" id="A0A7G9S6B0"/>
<dbReference type="Proteomes" id="UP000515934">
    <property type="component" value="Chromosome"/>
</dbReference>
<dbReference type="PANTHER" id="PTHR24320">
    <property type="entry name" value="RETINOL DEHYDROGENASE"/>
    <property type="match status" value="1"/>
</dbReference>
<dbReference type="KEGG" id="ldn:H9L06_03420"/>
<evidence type="ECO:0000256" key="2">
    <source>
        <dbReference type="ARBA" id="ARBA00023002"/>
    </source>
</evidence>
<organism evidence="3 4">
    <name type="scientific">Leucobacter denitrificans</name>
    <dbReference type="NCBI Taxonomy" id="683042"/>
    <lineage>
        <taxon>Bacteria</taxon>
        <taxon>Bacillati</taxon>
        <taxon>Actinomycetota</taxon>
        <taxon>Actinomycetes</taxon>
        <taxon>Micrococcales</taxon>
        <taxon>Microbacteriaceae</taxon>
        <taxon>Leucobacter</taxon>
    </lineage>
</organism>
<reference evidence="3 4" key="1">
    <citation type="submission" date="2020-08" db="EMBL/GenBank/DDBJ databases">
        <title>Genome sequence of Leucobacter denitrificans KACC 14055T.</title>
        <authorList>
            <person name="Hyun D.-W."/>
            <person name="Bae J.-W."/>
        </authorList>
    </citation>
    <scope>NUCLEOTIDE SEQUENCE [LARGE SCALE GENOMIC DNA]</scope>
    <source>
        <strain evidence="3 4">KACC 14055</strain>
    </source>
</reference>
<gene>
    <name evidence="3" type="ORF">H9L06_03420</name>
</gene>
<dbReference type="InterPro" id="IPR002347">
    <property type="entry name" value="SDR_fam"/>
</dbReference>
<dbReference type="RefSeq" id="WP_187555852.1">
    <property type="nucleotide sequence ID" value="NZ_CP060716.1"/>
</dbReference>
<dbReference type="SUPFAM" id="SSF51735">
    <property type="entry name" value="NAD(P)-binding Rossmann-fold domains"/>
    <property type="match status" value="1"/>
</dbReference>